<name>A0A6J4TZL7_9BACT</name>
<gene>
    <name evidence="2" type="ORF">AVDCRST_MAG49-228</name>
</gene>
<dbReference type="EMBL" id="CADCWG010000019">
    <property type="protein sequence ID" value="CAA9536042.1"/>
    <property type="molecule type" value="Genomic_DNA"/>
</dbReference>
<feature type="compositionally biased region" description="Basic and acidic residues" evidence="1">
    <location>
        <begin position="42"/>
        <end position="60"/>
    </location>
</feature>
<sequence>AHRRLPRPALPVVPDWEAAPRRRAGGVGRPGTDRPLAPVLPRPDDPVRGARLPDPHGRHEGGHRHPGADVRGRPPGRGGVGLDLPVRPRHPRAEQPGGPPAARAHARDSPSAAARRHPPRLLRGRARHRRRRPTGGGRRLGRARPGRRPRPAGGRRRPGRGPRRGRLGPAPGRGRRAALRHRRRRGLLRRPTARGAACGDARGRRGHAGL</sequence>
<evidence type="ECO:0000256" key="1">
    <source>
        <dbReference type="SAM" id="MobiDB-lite"/>
    </source>
</evidence>
<proteinExistence type="predicted"/>
<protein>
    <submittedName>
        <fullName evidence="2">Uncharacterized protein</fullName>
    </submittedName>
</protein>
<feature type="compositionally biased region" description="Basic residues" evidence="1">
    <location>
        <begin position="173"/>
        <end position="192"/>
    </location>
</feature>
<organism evidence="2">
    <name type="scientific">uncultured Thermomicrobiales bacterium</name>
    <dbReference type="NCBI Taxonomy" id="1645740"/>
    <lineage>
        <taxon>Bacteria</taxon>
        <taxon>Pseudomonadati</taxon>
        <taxon>Thermomicrobiota</taxon>
        <taxon>Thermomicrobia</taxon>
        <taxon>Thermomicrobiales</taxon>
        <taxon>environmental samples</taxon>
    </lineage>
</organism>
<feature type="non-terminal residue" evidence="2">
    <location>
        <position position="210"/>
    </location>
</feature>
<reference evidence="2" key="1">
    <citation type="submission" date="2020-02" db="EMBL/GenBank/DDBJ databases">
        <authorList>
            <person name="Meier V. D."/>
        </authorList>
    </citation>
    <scope>NUCLEOTIDE SEQUENCE</scope>
    <source>
        <strain evidence="2">AVDCRST_MAG49</strain>
    </source>
</reference>
<dbReference type="AlphaFoldDB" id="A0A6J4TZL7"/>
<feature type="compositionally biased region" description="Basic residues" evidence="1">
    <location>
        <begin position="114"/>
        <end position="166"/>
    </location>
</feature>
<feature type="non-terminal residue" evidence="2">
    <location>
        <position position="1"/>
    </location>
</feature>
<feature type="region of interest" description="Disordered" evidence="1">
    <location>
        <begin position="1"/>
        <end position="210"/>
    </location>
</feature>
<evidence type="ECO:0000313" key="2">
    <source>
        <dbReference type="EMBL" id="CAA9536042.1"/>
    </source>
</evidence>
<accession>A0A6J4TZL7</accession>